<dbReference type="Proteomes" id="UP000678499">
    <property type="component" value="Unassembled WGS sequence"/>
</dbReference>
<dbReference type="EMBL" id="OA909580">
    <property type="protein sequence ID" value="CAD7285889.1"/>
    <property type="molecule type" value="Genomic_DNA"/>
</dbReference>
<dbReference type="SUPFAM" id="SSF53774">
    <property type="entry name" value="Glutaminase/Asparaginase"/>
    <property type="match status" value="1"/>
</dbReference>
<evidence type="ECO:0000313" key="2">
    <source>
        <dbReference type="EMBL" id="CAD7285889.1"/>
    </source>
</evidence>
<keyword evidence="3" id="KW-1185">Reference proteome</keyword>
<dbReference type="GO" id="GO:0003723">
    <property type="term" value="F:RNA binding"/>
    <property type="evidence" value="ECO:0007669"/>
    <property type="project" value="InterPro"/>
</dbReference>
<dbReference type="PANTHER" id="PTHR11142:SF0">
    <property type="entry name" value="TRNA PSEUDOURIDINE SYNTHASE-LIKE 1"/>
    <property type="match status" value="1"/>
</dbReference>
<name>A0A7R9GMF2_9CRUS</name>
<accession>A0A7R9GMF2</accession>
<dbReference type="OrthoDB" id="271910at2759"/>
<evidence type="ECO:0000256" key="1">
    <source>
        <dbReference type="ARBA" id="ARBA00023235"/>
    </source>
</evidence>
<dbReference type="Gene3D" id="3.30.70.580">
    <property type="entry name" value="Pseudouridine synthase I, catalytic domain, N-terminal subdomain"/>
    <property type="match status" value="1"/>
</dbReference>
<dbReference type="GO" id="GO:0031119">
    <property type="term" value="P:tRNA pseudouridine synthesis"/>
    <property type="evidence" value="ECO:0007669"/>
    <property type="project" value="TreeGrafter"/>
</dbReference>
<keyword evidence="1" id="KW-0413">Isomerase</keyword>
<reference evidence="2" key="1">
    <citation type="submission" date="2020-11" db="EMBL/GenBank/DDBJ databases">
        <authorList>
            <person name="Tran Van P."/>
        </authorList>
    </citation>
    <scope>NUCLEOTIDE SEQUENCE</scope>
</reference>
<evidence type="ECO:0000313" key="3">
    <source>
        <dbReference type="Proteomes" id="UP000678499"/>
    </source>
</evidence>
<dbReference type="PIRSF" id="PIRSF500176">
    <property type="entry name" value="L_ASNase"/>
    <property type="match status" value="1"/>
</dbReference>
<dbReference type="InterPro" id="IPR020094">
    <property type="entry name" value="TruA/RsuA/RluB/E/F_N"/>
</dbReference>
<proteinExistence type="predicted"/>
<organism evidence="2">
    <name type="scientific">Notodromas monacha</name>
    <dbReference type="NCBI Taxonomy" id="399045"/>
    <lineage>
        <taxon>Eukaryota</taxon>
        <taxon>Metazoa</taxon>
        <taxon>Ecdysozoa</taxon>
        <taxon>Arthropoda</taxon>
        <taxon>Crustacea</taxon>
        <taxon>Oligostraca</taxon>
        <taxon>Ostracoda</taxon>
        <taxon>Podocopa</taxon>
        <taxon>Podocopida</taxon>
        <taxon>Cypridocopina</taxon>
        <taxon>Cypridoidea</taxon>
        <taxon>Cyprididae</taxon>
        <taxon>Notodromas</taxon>
    </lineage>
</organism>
<dbReference type="InterPro" id="IPR020103">
    <property type="entry name" value="PsdUridine_synth_cat_dom_sf"/>
</dbReference>
<feature type="non-terminal residue" evidence="2">
    <location>
        <position position="1"/>
    </location>
</feature>
<dbReference type="AlphaFoldDB" id="A0A7R9GMF2"/>
<gene>
    <name evidence="2" type="ORF">NMOB1V02_LOCUS13491</name>
</gene>
<sequence>MQPVGLEQQMQNLRNLLAAPPHFLILQGFGTGNLAVNAELTALFDDLYAQGCVVILSTQVPFGRTDQRYAVAAWTTQAKIIVSDCLGHADLYAKALKMYLQYPTAEERFSHWHDLGRTDAGVHATNMVAHFDSSALRSERGWLMGSNSQLPKDISIQWIKAMDQDFHARFKAQARRYRYVVYNHPQRPALMHKQVTHAYYALDVAKMMQAAQ</sequence>
<dbReference type="InterPro" id="IPR036152">
    <property type="entry name" value="Asp/glu_Ase-like_sf"/>
</dbReference>
<dbReference type="PIRSF" id="PIRSF001220">
    <property type="entry name" value="L-ASNase_gatD"/>
    <property type="match status" value="1"/>
</dbReference>
<dbReference type="GO" id="GO:0004067">
    <property type="term" value="F:asparaginase activity"/>
    <property type="evidence" value="ECO:0007669"/>
    <property type="project" value="UniProtKB-UniRule"/>
</dbReference>
<protein>
    <submittedName>
        <fullName evidence="2">Uncharacterized protein</fullName>
    </submittedName>
</protein>
<dbReference type="PANTHER" id="PTHR11142">
    <property type="entry name" value="PSEUDOURIDYLATE SYNTHASE"/>
    <property type="match status" value="1"/>
</dbReference>
<dbReference type="SUPFAM" id="SSF55120">
    <property type="entry name" value="Pseudouridine synthase"/>
    <property type="match status" value="1"/>
</dbReference>
<dbReference type="PROSITE" id="PS51732">
    <property type="entry name" value="ASN_GLN_ASE_3"/>
    <property type="match status" value="1"/>
</dbReference>
<dbReference type="InterPro" id="IPR006034">
    <property type="entry name" value="Asparaginase/glutaminase-like"/>
</dbReference>
<dbReference type="EMBL" id="CAJPEX010027543">
    <property type="protein sequence ID" value="CAG0926041.1"/>
    <property type="molecule type" value="Genomic_DNA"/>
</dbReference>
<dbReference type="InterPro" id="IPR001406">
    <property type="entry name" value="PsdUridine_synth_TruA"/>
</dbReference>
<dbReference type="GO" id="GO:0009982">
    <property type="term" value="F:pseudouridine synthase activity"/>
    <property type="evidence" value="ECO:0007669"/>
    <property type="project" value="InterPro"/>
</dbReference>